<dbReference type="GO" id="GO:0090599">
    <property type="term" value="F:alpha-glucosidase activity"/>
    <property type="evidence" value="ECO:0007669"/>
    <property type="project" value="TreeGrafter"/>
</dbReference>
<dbReference type="SUPFAM" id="SSF51011">
    <property type="entry name" value="Glycosyl hydrolase domain"/>
    <property type="match status" value="1"/>
</dbReference>
<dbReference type="InterPro" id="IPR048395">
    <property type="entry name" value="Glyco_hydro_31_C"/>
</dbReference>
<evidence type="ECO:0000259" key="12">
    <source>
        <dbReference type="Pfam" id="PF21365"/>
    </source>
</evidence>
<evidence type="ECO:0000256" key="6">
    <source>
        <dbReference type="ARBA" id="ARBA00023295"/>
    </source>
</evidence>
<dbReference type="CDD" id="cd06603">
    <property type="entry name" value="GH31_GANC_GANAB_alpha"/>
    <property type="match status" value="1"/>
</dbReference>
<keyword evidence="6 7" id="KW-0326">Glycosidase</keyword>
<feature type="region of interest" description="Disordered" evidence="8">
    <location>
        <begin position="1"/>
        <end position="46"/>
    </location>
</feature>
<evidence type="ECO:0000256" key="3">
    <source>
        <dbReference type="ARBA" id="ARBA00022729"/>
    </source>
</evidence>
<evidence type="ECO:0000256" key="8">
    <source>
        <dbReference type="SAM" id="MobiDB-lite"/>
    </source>
</evidence>
<evidence type="ECO:0000313" key="13">
    <source>
        <dbReference type="EMBL" id="KAG8224893.1"/>
    </source>
</evidence>
<comment type="pathway">
    <text evidence="1">Glycan metabolism.</text>
</comment>
<evidence type="ECO:0000256" key="7">
    <source>
        <dbReference type="RuleBase" id="RU361185"/>
    </source>
</evidence>
<dbReference type="GO" id="GO:0006491">
    <property type="term" value="P:N-glycan processing"/>
    <property type="evidence" value="ECO:0007669"/>
    <property type="project" value="TreeGrafter"/>
</dbReference>
<dbReference type="Proteomes" id="UP000792457">
    <property type="component" value="Unassembled WGS sequence"/>
</dbReference>
<evidence type="ECO:0000259" key="11">
    <source>
        <dbReference type="Pfam" id="PF17137"/>
    </source>
</evidence>
<evidence type="ECO:0008006" key="15">
    <source>
        <dbReference type="Google" id="ProtNLM"/>
    </source>
</evidence>
<dbReference type="Pfam" id="PF21365">
    <property type="entry name" value="Glyco_hydro_31_3rd"/>
    <property type="match status" value="1"/>
</dbReference>
<dbReference type="InterPro" id="IPR025887">
    <property type="entry name" value="Glyco_hydro_31_N_dom"/>
</dbReference>
<evidence type="ECO:0000313" key="14">
    <source>
        <dbReference type="Proteomes" id="UP000792457"/>
    </source>
</evidence>
<dbReference type="InterPro" id="IPR013780">
    <property type="entry name" value="Glyco_hydro_b"/>
</dbReference>
<keyword evidence="14" id="KW-1185">Reference proteome</keyword>
<dbReference type="Gene3D" id="2.60.40.1760">
    <property type="entry name" value="glycosyl hydrolase (family 31)"/>
    <property type="match status" value="1"/>
</dbReference>
<keyword evidence="5" id="KW-0325">Glycoprotein</keyword>
<accession>A0A8K0K2R2</accession>
<dbReference type="EMBL" id="KZ308215">
    <property type="protein sequence ID" value="KAG8224893.1"/>
    <property type="molecule type" value="Genomic_DNA"/>
</dbReference>
<keyword evidence="4 7" id="KW-0378">Hydrolase</keyword>
<dbReference type="Gene3D" id="2.60.40.1180">
    <property type="entry name" value="Golgi alpha-mannosidase II"/>
    <property type="match status" value="2"/>
</dbReference>
<evidence type="ECO:0000256" key="2">
    <source>
        <dbReference type="ARBA" id="ARBA00007806"/>
    </source>
</evidence>
<feature type="domain" description="DUF5110" evidence="11">
    <location>
        <begin position="679"/>
        <end position="745"/>
    </location>
</feature>
<dbReference type="AlphaFoldDB" id="A0A8K0K2R2"/>
<dbReference type="InterPro" id="IPR033403">
    <property type="entry name" value="DUF5110"/>
</dbReference>
<protein>
    <recommendedName>
        <fullName evidence="15">Neutral alpha-glucosidase AB</fullName>
    </recommendedName>
</protein>
<dbReference type="CDD" id="cd14752">
    <property type="entry name" value="GH31_N"/>
    <property type="match status" value="1"/>
</dbReference>
<keyword evidence="3" id="KW-0732">Signal</keyword>
<comment type="caution">
    <text evidence="13">The sequence shown here is derived from an EMBL/GenBank/DDBJ whole genome shotgun (WGS) entry which is preliminary data.</text>
</comment>
<reference evidence="13" key="1">
    <citation type="submission" date="2013-04" db="EMBL/GenBank/DDBJ databases">
        <authorList>
            <person name="Qu J."/>
            <person name="Murali S.C."/>
            <person name="Bandaranaike D."/>
            <person name="Bellair M."/>
            <person name="Blankenburg K."/>
            <person name="Chao H."/>
            <person name="Dinh H."/>
            <person name="Doddapaneni H."/>
            <person name="Downs B."/>
            <person name="Dugan-Rocha S."/>
            <person name="Elkadiri S."/>
            <person name="Gnanaolivu R.D."/>
            <person name="Hernandez B."/>
            <person name="Javaid M."/>
            <person name="Jayaseelan J.C."/>
            <person name="Lee S."/>
            <person name="Li M."/>
            <person name="Ming W."/>
            <person name="Munidasa M."/>
            <person name="Muniz J."/>
            <person name="Nguyen L."/>
            <person name="Ongeri F."/>
            <person name="Osuji N."/>
            <person name="Pu L.-L."/>
            <person name="Puazo M."/>
            <person name="Qu C."/>
            <person name="Quiroz J."/>
            <person name="Raj R."/>
            <person name="Weissenberger G."/>
            <person name="Xin Y."/>
            <person name="Zou X."/>
            <person name="Han Y."/>
            <person name="Richards S."/>
            <person name="Worley K."/>
            <person name="Muzny D."/>
            <person name="Gibbs R."/>
        </authorList>
    </citation>
    <scope>NUCLEOTIDE SEQUENCE</scope>
    <source>
        <strain evidence="13">Sampled in the wild</strain>
    </source>
</reference>
<dbReference type="OrthoDB" id="3237269at2759"/>
<dbReference type="InterPro" id="IPR017853">
    <property type="entry name" value="GH"/>
</dbReference>
<evidence type="ECO:0000259" key="9">
    <source>
        <dbReference type="Pfam" id="PF01055"/>
    </source>
</evidence>
<dbReference type="GO" id="GO:0005975">
    <property type="term" value="P:carbohydrate metabolic process"/>
    <property type="evidence" value="ECO:0007669"/>
    <property type="project" value="InterPro"/>
</dbReference>
<dbReference type="Pfam" id="PF17137">
    <property type="entry name" value="DUF5110"/>
    <property type="match status" value="1"/>
</dbReference>
<reference evidence="13" key="2">
    <citation type="submission" date="2017-10" db="EMBL/GenBank/DDBJ databases">
        <title>Ladona fulva Genome sequencing and assembly.</title>
        <authorList>
            <person name="Murali S."/>
            <person name="Richards S."/>
            <person name="Bandaranaike D."/>
            <person name="Bellair M."/>
            <person name="Blankenburg K."/>
            <person name="Chao H."/>
            <person name="Dinh H."/>
            <person name="Doddapaneni H."/>
            <person name="Dugan-Rocha S."/>
            <person name="Elkadiri S."/>
            <person name="Gnanaolivu R."/>
            <person name="Hernandez B."/>
            <person name="Skinner E."/>
            <person name="Javaid M."/>
            <person name="Lee S."/>
            <person name="Li M."/>
            <person name="Ming W."/>
            <person name="Munidasa M."/>
            <person name="Muniz J."/>
            <person name="Nguyen L."/>
            <person name="Hughes D."/>
            <person name="Osuji N."/>
            <person name="Pu L.-L."/>
            <person name="Puazo M."/>
            <person name="Qu C."/>
            <person name="Quiroz J."/>
            <person name="Raj R."/>
            <person name="Weissenberger G."/>
            <person name="Xin Y."/>
            <person name="Zou X."/>
            <person name="Han Y."/>
            <person name="Worley K."/>
            <person name="Muzny D."/>
            <person name="Gibbs R."/>
        </authorList>
    </citation>
    <scope>NUCLEOTIDE SEQUENCE</scope>
    <source>
        <strain evidence="13">Sampled in the wild</strain>
    </source>
</reference>
<feature type="domain" description="Glycoside hydrolase family 31 TIM barrel" evidence="9">
    <location>
        <begin position="298"/>
        <end position="568"/>
    </location>
</feature>
<dbReference type="Gene3D" id="3.20.20.80">
    <property type="entry name" value="Glycosidases"/>
    <property type="match status" value="2"/>
</dbReference>
<evidence type="ECO:0000256" key="5">
    <source>
        <dbReference type="ARBA" id="ARBA00023180"/>
    </source>
</evidence>
<organism evidence="13 14">
    <name type="scientific">Ladona fulva</name>
    <name type="common">Scarce chaser dragonfly</name>
    <name type="synonym">Libellula fulva</name>
    <dbReference type="NCBI Taxonomy" id="123851"/>
    <lineage>
        <taxon>Eukaryota</taxon>
        <taxon>Metazoa</taxon>
        <taxon>Ecdysozoa</taxon>
        <taxon>Arthropoda</taxon>
        <taxon>Hexapoda</taxon>
        <taxon>Insecta</taxon>
        <taxon>Pterygota</taxon>
        <taxon>Palaeoptera</taxon>
        <taxon>Odonata</taxon>
        <taxon>Epiprocta</taxon>
        <taxon>Anisoptera</taxon>
        <taxon>Libelluloidea</taxon>
        <taxon>Libellulidae</taxon>
        <taxon>Ladona</taxon>
    </lineage>
</organism>
<feature type="compositionally biased region" description="Basic and acidic residues" evidence="8">
    <location>
        <begin position="34"/>
        <end position="44"/>
    </location>
</feature>
<sequence length="796" mass="89604">MALSQSANAEEGQEHQDPPVADPELGEEDGAWEESFKGHTDSKPHGPSAVGLDFTFPAAEHVYGIPEHADSFALKLIIIYFTAVFLSPLYTVHGVDRGNFKTCQQSSFCRRSRAMEPSNSAYELLLNTLKVEPAMIEADMINSRNSAKFKFQFFTLTDGTFRMKIDELNPIRIRYEVQDALKGEPLLEKAGSSVGVFWHNAAETWVDVRRKGEESVGGVGGAAGVMSSIMNLVSGKGGSEGAGDGEGEAQAEPSNAGVRFMSESGIIDVFFMMGPAPVDVSRQYAKLTGTLPIPPVMKFSDPVAMIEHEVAKGRKMVAIVDPHIKRDGSYFLHNDAEANNFYVKNKDGKVYEGWCWPGSSSYLDFYDDKVMDYYSNRYLFNNYVGSTEDLHIWNDMNEPSVFNGPEITMPKDCLHDNGKWEHRDVHNTYALMNVKSSMEGMLRRTDRRLRPFLLSRGHYAGTQRYASVWTGDNAAEWGHLKASVSMCLSISIAGIPMCGADIGGFFKYPTPELFARWYQAGAFQPFYRAHSHIDTKRREPWLMGEEALRLVREALRVRYSLLPFWYTLCREHEDTGAPYMRPLWYHYTNEKAAFAIDDQYLLGNSLLVHPVTDAGARDVNVYFPGEGKDIWYDFFTFEKMSDVGNAAIPIPVYLRGGSIIPKKERIRRASSLTHNDPFTLIVALDAQGEASGKLYLDDGKTYDYRDGKYLLINLKFSKNKLSSRVSNENPLFTTKERLERVVFVGMTQNFTKAEVESQEFGKVLVDTHYDDADQVLVVRKPWVNMGAKWTISLSKS</sequence>
<dbReference type="Pfam" id="PF01055">
    <property type="entry name" value="Glyco_hydro_31_2nd"/>
    <property type="match status" value="1"/>
</dbReference>
<comment type="similarity">
    <text evidence="2 7">Belongs to the glycosyl hydrolase 31 family.</text>
</comment>
<feature type="domain" description="Glycoside hydrolase family 31 N-terminal" evidence="10">
    <location>
        <begin position="35"/>
        <end position="75"/>
    </location>
</feature>
<evidence type="ECO:0000259" key="10">
    <source>
        <dbReference type="Pfam" id="PF13802"/>
    </source>
</evidence>
<gene>
    <name evidence="13" type="ORF">J437_LFUL004634</name>
</gene>
<dbReference type="SUPFAM" id="SSF51445">
    <property type="entry name" value="(Trans)glycosidases"/>
    <property type="match status" value="1"/>
</dbReference>
<dbReference type="PANTHER" id="PTHR22762:SF54">
    <property type="entry name" value="BCDNA.GH04962"/>
    <property type="match status" value="1"/>
</dbReference>
<feature type="domain" description="Glycosyl hydrolase family 31 C-terminal" evidence="12">
    <location>
        <begin position="576"/>
        <end position="660"/>
    </location>
</feature>
<proteinExistence type="inferred from homology"/>
<dbReference type="Pfam" id="PF13802">
    <property type="entry name" value="Gal_mutarotas_2"/>
    <property type="match status" value="1"/>
</dbReference>
<dbReference type="PANTHER" id="PTHR22762">
    <property type="entry name" value="ALPHA-GLUCOSIDASE"/>
    <property type="match status" value="1"/>
</dbReference>
<dbReference type="InterPro" id="IPR000322">
    <property type="entry name" value="Glyco_hydro_31_TIM"/>
</dbReference>
<name>A0A8K0K2R2_LADFU</name>
<evidence type="ECO:0000256" key="4">
    <source>
        <dbReference type="ARBA" id="ARBA00022801"/>
    </source>
</evidence>
<evidence type="ECO:0000256" key="1">
    <source>
        <dbReference type="ARBA" id="ARBA00004881"/>
    </source>
</evidence>